<dbReference type="InterPro" id="IPR038570">
    <property type="entry name" value="HicA_sf"/>
</dbReference>
<keyword evidence="2" id="KW-1185">Reference proteome</keyword>
<dbReference type="SUPFAM" id="SSF54786">
    <property type="entry name" value="YcfA/nrd intein domain"/>
    <property type="match status" value="1"/>
</dbReference>
<reference evidence="1 2" key="1">
    <citation type="submission" date="2023-06" db="EMBL/GenBank/DDBJ databases">
        <title>Five Gram-positive bacteria isolated from mangrove sediments in Shenzhen, Guangdong, China.</title>
        <authorList>
            <person name="Yu S."/>
            <person name="Zheng W."/>
            <person name="Huang Y."/>
        </authorList>
    </citation>
    <scope>NUCLEOTIDE SEQUENCE [LARGE SCALE GENOMIC DNA]</scope>
    <source>
        <strain evidence="1 2">SaN35-3</strain>
    </source>
</reference>
<proteinExistence type="predicted"/>
<evidence type="ECO:0000313" key="1">
    <source>
        <dbReference type="EMBL" id="WLR42562.1"/>
    </source>
</evidence>
<dbReference type="EMBL" id="CP129013">
    <property type="protein sequence ID" value="WLR42562.1"/>
    <property type="molecule type" value="Genomic_DNA"/>
</dbReference>
<accession>A0ABY9JT49</accession>
<protein>
    <submittedName>
        <fullName evidence="1">Type II toxin-antitoxin system HicA family toxin</fullName>
    </submittedName>
</protein>
<organism evidence="1 2">
    <name type="scientific">Bacillus carboniphilus</name>
    <dbReference type="NCBI Taxonomy" id="86663"/>
    <lineage>
        <taxon>Bacteria</taxon>
        <taxon>Bacillati</taxon>
        <taxon>Bacillota</taxon>
        <taxon>Bacilli</taxon>
        <taxon>Bacillales</taxon>
        <taxon>Bacillaceae</taxon>
        <taxon>Bacillus</taxon>
    </lineage>
</organism>
<evidence type="ECO:0000313" key="2">
    <source>
        <dbReference type="Proteomes" id="UP001197974"/>
    </source>
</evidence>
<dbReference type="RefSeq" id="WP_226542600.1">
    <property type="nucleotide sequence ID" value="NZ_CP129013.1"/>
</dbReference>
<name>A0ABY9JT49_9BACI</name>
<gene>
    <name evidence="1" type="ORF">LC087_18050</name>
</gene>
<dbReference type="Proteomes" id="UP001197974">
    <property type="component" value="Chromosome"/>
</dbReference>
<dbReference type="Gene3D" id="3.30.920.30">
    <property type="entry name" value="Hypothetical protein"/>
    <property type="match status" value="1"/>
</dbReference>
<sequence>MPNIEKIIGKMKNQPRGVRYNEAKRVLNHYGYTLIRKRGSNRYFRNKEGDLIVVKKESVLKISYVNDILERINEE</sequence>